<dbReference type="PANTHER" id="PTHR30349">
    <property type="entry name" value="PHAGE INTEGRASE-RELATED"/>
    <property type="match status" value="1"/>
</dbReference>
<evidence type="ECO:0000256" key="2">
    <source>
        <dbReference type="ARBA" id="ARBA00023172"/>
    </source>
</evidence>
<dbReference type="PANTHER" id="PTHR30349:SF64">
    <property type="entry name" value="PROPHAGE INTEGRASE INTD-RELATED"/>
    <property type="match status" value="1"/>
</dbReference>
<dbReference type="Pfam" id="PF00589">
    <property type="entry name" value="Phage_integrase"/>
    <property type="match status" value="1"/>
</dbReference>
<dbReference type="EMBL" id="SMRP01000059">
    <property type="protein sequence ID" value="TDG16715.1"/>
    <property type="molecule type" value="Genomic_DNA"/>
</dbReference>
<gene>
    <name evidence="4" type="ORF">EYW47_40060</name>
</gene>
<dbReference type="InterPro" id="IPR050090">
    <property type="entry name" value="Tyrosine_recombinase_XerCD"/>
</dbReference>
<dbReference type="GO" id="GO:0003677">
    <property type="term" value="F:DNA binding"/>
    <property type="evidence" value="ECO:0007669"/>
    <property type="project" value="InterPro"/>
</dbReference>
<dbReference type="CDD" id="cd00796">
    <property type="entry name" value="INT_Rci_Hp1_C"/>
    <property type="match status" value="1"/>
</dbReference>
<dbReference type="InterPro" id="IPR002104">
    <property type="entry name" value="Integrase_catalytic"/>
</dbReference>
<evidence type="ECO:0000256" key="1">
    <source>
        <dbReference type="ARBA" id="ARBA00022908"/>
    </source>
</evidence>
<sequence>MAQHQLFRIDRAFMRAIDTKIAKEYACDALRGFSVRVVESGAVSYSYRYVDADGKPRRSAGRALARPALRGALSRAVEWGLLATHPMAQVKKQRTPDPDAHQYLLPDEEARVRAALDVHNRTALDAWHAADIGLDWTYGDATTPLVLLAMALGCRRAELLKLEWSAVDFPNATVRFVDTTTKTATSRVVPLNAEALAVLKAWRKQSSHFRLVFPSPDGKGSLAVVPNWEKVRDAAKVERIRLKYHTMRHHVASRLVNSGVDLHTVGQILGHRDIATTKRCAHLAPRTPS</sequence>
<evidence type="ECO:0000259" key="3">
    <source>
        <dbReference type="PROSITE" id="PS51898"/>
    </source>
</evidence>
<accession>A0A4R5LXF1</accession>
<name>A0A4R5LXF1_9BURK</name>
<dbReference type="PROSITE" id="PS51898">
    <property type="entry name" value="TYR_RECOMBINASE"/>
    <property type="match status" value="1"/>
</dbReference>
<keyword evidence="5" id="KW-1185">Reference proteome</keyword>
<proteinExistence type="predicted"/>
<dbReference type="AlphaFoldDB" id="A0A4R5LXF1"/>
<dbReference type="Proteomes" id="UP000295722">
    <property type="component" value="Unassembled WGS sequence"/>
</dbReference>
<dbReference type="GO" id="GO:0006310">
    <property type="term" value="P:DNA recombination"/>
    <property type="evidence" value="ECO:0007669"/>
    <property type="project" value="UniProtKB-KW"/>
</dbReference>
<organism evidence="4 5">
    <name type="scientific">Paraburkholderia silviterrae</name>
    <dbReference type="NCBI Taxonomy" id="2528715"/>
    <lineage>
        <taxon>Bacteria</taxon>
        <taxon>Pseudomonadati</taxon>
        <taxon>Pseudomonadota</taxon>
        <taxon>Betaproteobacteria</taxon>
        <taxon>Burkholderiales</taxon>
        <taxon>Burkholderiaceae</taxon>
        <taxon>Paraburkholderia</taxon>
    </lineage>
</organism>
<dbReference type="OrthoDB" id="662444at2"/>
<dbReference type="InterPro" id="IPR011010">
    <property type="entry name" value="DNA_brk_join_enz"/>
</dbReference>
<dbReference type="SUPFAM" id="SSF56349">
    <property type="entry name" value="DNA breaking-rejoining enzymes"/>
    <property type="match status" value="1"/>
</dbReference>
<protein>
    <submittedName>
        <fullName evidence="4">Site-specific integrase</fullName>
    </submittedName>
</protein>
<keyword evidence="1" id="KW-0229">DNA integration</keyword>
<dbReference type="InterPro" id="IPR013762">
    <property type="entry name" value="Integrase-like_cat_sf"/>
</dbReference>
<feature type="domain" description="Tyr recombinase" evidence="3">
    <location>
        <begin position="119"/>
        <end position="289"/>
    </location>
</feature>
<dbReference type="GO" id="GO:0015074">
    <property type="term" value="P:DNA integration"/>
    <property type="evidence" value="ECO:0007669"/>
    <property type="project" value="UniProtKB-KW"/>
</dbReference>
<dbReference type="RefSeq" id="WP_133200321.1">
    <property type="nucleotide sequence ID" value="NZ_JBHUCW010000023.1"/>
</dbReference>
<keyword evidence="2" id="KW-0233">DNA recombination</keyword>
<reference evidence="4 5" key="1">
    <citation type="submission" date="2019-03" db="EMBL/GenBank/DDBJ databases">
        <title>Paraburkholderia sp. 4M-K11, isolated from subtropical forest soil.</title>
        <authorList>
            <person name="Gao Z.-H."/>
            <person name="Qiu L.-H."/>
        </authorList>
    </citation>
    <scope>NUCLEOTIDE SEQUENCE [LARGE SCALE GENOMIC DNA]</scope>
    <source>
        <strain evidence="4 5">4M-K11</strain>
    </source>
</reference>
<dbReference type="Gene3D" id="1.10.443.10">
    <property type="entry name" value="Intergrase catalytic core"/>
    <property type="match status" value="1"/>
</dbReference>
<comment type="caution">
    <text evidence="4">The sequence shown here is derived from an EMBL/GenBank/DDBJ whole genome shotgun (WGS) entry which is preliminary data.</text>
</comment>
<evidence type="ECO:0000313" key="4">
    <source>
        <dbReference type="EMBL" id="TDG16715.1"/>
    </source>
</evidence>
<evidence type="ECO:0000313" key="5">
    <source>
        <dbReference type="Proteomes" id="UP000295722"/>
    </source>
</evidence>